<reference evidence="8" key="1">
    <citation type="submission" date="2023-06" db="EMBL/GenBank/DDBJ databases">
        <title>Genome-scale phylogeny and comparative genomics of the fungal order Sordariales.</title>
        <authorList>
            <consortium name="Lawrence Berkeley National Laboratory"/>
            <person name="Hensen N."/>
            <person name="Bonometti L."/>
            <person name="Westerberg I."/>
            <person name="Brannstrom I.O."/>
            <person name="Guillou S."/>
            <person name="Cros-Aarteil S."/>
            <person name="Calhoun S."/>
            <person name="Haridas S."/>
            <person name="Kuo A."/>
            <person name="Mondo S."/>
            <person name="Pangilinan J."/>
            <person name="Riley R."/>
            <person name="LaButti K."/>
            <person name="Andreopoulos B."/>
            <person name="Lipzen A."/>
            <person name="Chen C."/>
            <person name="Yanf M."/>
            <person name="Daum C."/>
            <person name="Ng V."/>
            <person name="Clum A."/>
            <person name="Steindorff A."/>
            <person name="Ohm R."/>
            <person name="Martin F."/>
            <person name="Silar P."/>
            <person name="Natvig D."/>
            <person name="Lalanne C."/>
            <person name="Gautier V."/>
            <person name="Ament-velasquez S.L."/>
            <person name="Kruys A."/>
            <person name="Hutchinson M.I."/>
            <person name="Powell A.J."/>
            <person name="Barry K."/>
            <person name="Miller A.N."/>
            <person name="Grigoriev I.V."/>
            <person name="Debuchy R."/>
            <person name="Gladieux P."/>
            <person name="Thoren M.H."/>
            <person name="Johannesson H."/>
        </authorList>
    </citation>
    <scope>NUCLEOTIDE SEQUENCE</scope>
    <source>
        <strain evidence="8">SMH2392-1A</strain>
    </source>
</reference>
<feature type="compositionally biased region" description="Low complexity" evidence="6">
    <location>
        <begin position="138"/>
        <end position="152"/>
    </location>
</feature>
<evidence type="ECO:0000256" key="1">
    <source>
        <dbReference type="ARBA" id="ARBA00004123"/>
    </source>
</evidence>
<dbReference type="PANTHER" id="PTHR31845:SF32">
    <property type="entry name" value="MISCELLANEOUS ZN(II)2CYS6 TRANSCRIPTION FACTOR (EUROFUNG)-RELATED"/>
    <property type="match status" value="1"/>
</dbReference>
<comment type="subcellular location">
    <subcellularLocation>
        <location evidence="1">Nucleus</location>
    </subcellularLocation>
</comment>
<dbReference type="GO" id="GO:0000981">
    <property type="term" value="F:DNA-binding transcription factor activity, RNA polymerase II-specific"/>
    <property type="evidence" value="ECO:0007669"/>
    <property type="project" value="InterPro"/>
</dbReference>
<proteinExistence type="predicted"/>
<dbReference type="RefSeq" id="XP_060293349.1">
    <property type="nucleotide sequence ID" value="XM_060442648.1"/>
</dbReference>
<feature type="compositionally biased region" description="Low complexity" evidence="6">
    <location>
        <begin position="178"/>
        <end position="189"/>
    </location>
</feature>
<dbReference type="CDD" id="cd00067">
    <property type="entry name" value="GAL4"/>
    <property type="match status" value="1"/>
</dbReference>
<dbReference type="EMBL" id="JAUIRO010000006">
    <property type="protein sequence ID" value="KAK0710045.1"/>
    <property type="molecule type" value="Genomic_DNA"/>
</dbReference>
<keyword evidence="4" id="KW-0804">Transcription</keyword>
<feature type="domain" description="Zn(2)-C6 fungal-type" evidence="7">
    <location>
        <begin position="29"/>
        <end position="60"/>
    </location>
</feature>
<dbReference type="Proteomes" id="UP001172101">
    <property type="component" value="Unassembled WGS sequence"/>
</dbReference>
<dbReference type="CDD" id="cd12148">
    <property type="entry name" value="fungal_TF_MHR"/>
    <property type="match status" value="1"/>
</dbReference>
<protein>
    <recommendedName>
        <fullName evidence="7">Zn(2)-C6 fungal-type domain-containing protein</fullName>
    </recommendedName>
</protein>
<evidence type="ECO:0000256" key="5">
    <source>
        <dbReference type="ARBA" id="ARBA00023242"/>
    </source>
</evidence>
<keyword evidence="9" id="KW-1185">Reference proteome</keyword>
<feature type="region of interest" description="Disordered" evidence="6">
    <location>
        <begin position="1"/>
        <end position="22"/>
    </location>
</feature>
<dbReference type="InterPro" id="IPR036864">
    <property type="entry name" value="Zn2-C6_fun-type_DNA-bd_sf"/>
</dbReference>
<gene>
    <name evidence="8" type="ORF">B0T26DRAFT_723907</name>
</gene>
<dbReference type="InterPro" id="IPR051089">
    <property type="entry name" value="prtT"/>
</dbReference>
<dbReference type="PROSITE" id="PS00463">
    <property type="entry name" value="ZN2_CY6_FUNGAL_1"/>
    <property type="match status" value="1"/>
</dbReference>
<sequence>MPLPVPMDSVSSSISNGSDFTSPAPYGRACSNCSRAKCKCMRRPHGVGACERCLRLEKDCIQQPSQARGKIAKRTSSRTVAQLEEKLDGLVTLIKLSSRGSIPASGSAGDAMDMAPVSATKTNPPPDLPFRPLAVREQQLLQQQRHSQGHLQPSIHGPSPHGLGTSSFGPSSNHAHAEPLLPSPAASSSYTSHDTRSNHDSRTSHTSPEAHRGGGEPEDIPAHEADECLENFRTQKLKYFPFVHIPAHVTAAQLRHSHPFFWTSILAVSTRSMARQLALSTKVRRVLAERLVVHHERSFDTLLALLVFLGWANFHLGPQPFLCMYSHLLAGLVQDLGLDKPPHKNDENHPMAALKGQSLITRFSSNSARTMEERRAVLAAYLISSEISSFTVTRKIDALRWTSHMEECLHVLEEKQECPTDLKLAYLVKLRIIGEEMRQSYITAEPTEPLSLAQVFQTKALRGRLFDVKQSLPPEMANDYVVQFKLLNTDLDISEVGIWQESRQGVVPDAERLTLLADCLRTARTFFDYIFTIEPAEYRGFGFCIYTQMSHFISSVYRLSMIDDPDWDRDMVRSTIDILDVMDRVAAQFERVAADTGILNDRPDGSNLWTHTARATETIRASWEPIFRPKISSDVDPSDAPGGPENFDTAAAEAAAAASTGWEGFSGDFVEGFNGWITDMWEMSWNVSDFPDTSGAR</sequence>
<dbReference type="GO" id="GO:0005634">
    <property type="term" value="C:nucleus"/>
    <property type="evidence" value="ECO:0007669"/>
    <property type="project" value="UniProtKB-SubCell"/>
</dbReference>
<keyword evidence="3" id="KW-0238">DNA-binding</keyword>
<feature type="compositionally biased region" description="Low complexity" evidence="6">
    <location>
        <begin position="9"/>
        <end position="18"/>
    </location>
</feature>
<dbReference type="GeneID" id="85325918"/>
<keyword evidence="2" id="KW-0805">Transcription regulation</keyword>
<feature type="compositionally biased region" description="Polar residues" evidence="6">
    <location>
        <begin position="164"/>
        <end position="173"/>
    </location>
</feature>
<name>A0AA40DNS8_9PEZI</name>
<dbReference type="Gene3D" id="4.10.240.10">
    <property type="entry name" value="Zn(2)-C6 fungal-type DNA-binding domain"/>
    <property type="match status" value="1"/>
</dbReference>
<comment type="caution">
    <text evidence="8">The sequence shown here is derived from an EMBL/GenBank/DDBJ whole genome shotgun (WGS) entry which is preliminary data.</text>
</comment>
<feature type="region of interest" description="Disordered" evidence="6">
    <location>
        <begin position="101"/>
        <end position="221"/>
    </location>
</feature>
<dbReference type="GO" id="GO:0008270">
    <property type="term" value="F:zinc ion binding"/>
    <property type="evidence" value="ECO:0007669"/>
    <property type="project" value="InterPro"/>
</dbReference>
<evidence type="ECO:0000256" key="3">
    <source>
        <dbReference type="ARBA" id="ARBA00023125"/>
    </source>
</evidence>
<organism evidence="8 9">
    <name type="scientific">Lasiosphaeria miniovina</name>
    <dbReference type="NCBI Taxonomy" id="1954250"/>
    <lineage>
        <taxon>Eukaryota</taxon>
        <taxon>Fungi</taxon>
        <taxon>Dikarya</taxon>
        <taxon>Ascomycota</taxon>
        <taxon>Pezizomycotina</taxon>
        <taxon>Sordariomycetes</taxon>
        <taxon>Sordariomycetidae</taxon>
        <taxon>Sordariales</taxon>
        <taxon>Lasiosphaeriaceae</taxon>
        <taxon>Lasiosphaeria</taxon>
    </lineage>
</organism>
<keyword evidence="5" id="KW-0539">Nucleus</keyword>
<dbReference type="GO" id="GO:0000976">
    <property type="term" value="F:transcription cis-regulatory region binding"/>
    <property type="evidence" value="ECO:0007669"/>
    <property type="project" value="TreeGrafter"/>
</dbReference>
<dbReference type="AlphaFoldDB" id="A0AA40DNS8"/>
<evidence type="ECO:0000313" key="9">
    <source>
        <dbReference type="Proteomes" id="UP001172101"/>
    </source>
</evidence>
<dbReference type="PANTHER" id="PTHR31845">
    <property type="entry name" value="FINGER DOMAIN PROTEIN, PUTATIVE-RELATED"/>
    <property type="match status" value="1"/>
</dbReference>
<evidence type="ECO:0000259" key="7">
    <source>
        <dbReference type="PROSITE" id="PS00463"/>
    </source>
</evidence>
<evidence type="ECO:0000256" key="6">
    <source>
        <dbReference type="SAM" id="MobiDB-lite"/>
    </source>
</evidence>
<accession>A0AA40DNS8</accession>
<dbReference type="InterPro" id="IPR001138">
    <property type="entry name" value="Zn2Cys6_DnaBD"/>
</dbReference>
<feature type="compositionally biased region" description="Basic and acidic residues" evidence="6">
    <location>
        <begin position="193"/>
        <end position="221"/>
    </location>
</feature>
<evidence type="ECO:0000313" key="8">
    <source>
        <dbReference type="EMBL" id="KAK0710045.1"/>
    </source>
</evidence>
<evidence type="ECO:0000256" key="4">
    <source>
        <dbReference type="ARBA" id="ARBA00023163"/>
    </source>
</evidence>
<evidence type="ECO:0000256" key="2">
    <source>
        <dbReference type="ARBA" id="ARBA00023015"/>
    </source>
</evidence>